<accession>A0AAD9PMC1</accession>
<dbReference type="Proteomes" id="UP001214638">
    <property type="component" value="Unassembled WGS sequence"/>
</dbReference>
<organism evidence="1 2">
    <name type="scientific">Babesia duncani</name>
    <dbReference type="NCBI Taxonomy" id="323732"/>
    <lineage>
        <taxon>Eukaryota</taxon>
        <taxon>Sar</taxon>
        <taxon>Alveolata</taxon>
        <taxon>Apicomplexa</taxon>
        <taxon>Aconoidasida</taxon>
        <taxon>Piroplasmida</taxon>
        <taxon>Babesiidae</taxon>
        <taxon>Babesia</taxon>
    </lineage>
</organism>
<evidence type="ECO:0000313" key="1">
    <source>
        <dbReference type="EMBL" id="KAK2197536.1"/>
    </source>
</evidence>
<evidence type="ECO:0000313" key="2">
    <source>
        <dbReference type="Proteomes" id="UP001214638"/>
    </source>
</evidence>
<dbReference type="GeneID" id="94334836"/>
<dbReference type="AlphaFoldDB" id="A0AAD9PMC1"/>
<dbReference type="EMBL" id="JALLKP010000001">
    <property type="protein sequence ID" value="KAK2197536.1"/>
    <property type="molecule type" value="Genomic_DNA"/>
</dbReference>
<sequence length="595" mass="67142">MAHITPFCGYRAFAKWFKRHMATTVLLKGDIESIPQLSPKQLVKISQDVSKCANNDIKLWITFSATCERSMSLFEAKDVIKLTAAIDTFYRNLDYYLRSQDVPMLCNLIDRLSECCQGYSCQQLSEISMVISEFALANRCIYDNCMNLFAKVAVAFCIRIAEADAGIVTRTAVAFSRIGILDESLFDVLSQYILKAPDVKLGHVRSALAAFALVDYRNETLLEFATNLFLEHSALDNINDLAIWAFIFSKLNYSPQKLLLHLQEKINKLSPDPRVDVATLCSHFVDLGITIPETLLLHAHVDELDKDTLFHLAPILPCLEYERVLSAFSKFINLASAQQLLQGLKFLQKCPFNDKTAEAFSTIAVHLKTKDLHQDQRQRLANILSKFPPSWIVKNNLLALVAKVILNELVPPATDDVVANVEWPGASGLMKPFKEAMENDWLADNINKVINWDAGAHNKTREERRKFNGLTHACTLPPHKVNGHYLSRAPAITCSQIESLVNVPTGLHEHGIKVLFKTEESVAVAGYPSDVIETDHGPEESLHLLLLAEHFRKLGYKMKVLWYSEWRNLPNDEARIKHLQNLPTISSPQFNTDNL</sequence>
<proteinExistence type="predicted"/>
<protein>
    <recommendedName>
        <fullName evidence="3">RAP domain-containing protein</fullName>
    </recommendedName>
</protein>
<dbReference type="KEGG" id="bdw:94334836"/>
<keyword evidence="2" id="KW-1185">Reference proteome</keyword>
<dbReference type="RefSeq" id="XP_067804378.1">
    <property type="nucleotide sequence ID" value="XM_067945587.1"/>
</dbReference>
<name>A0AAD9PMC1_9APIC</name>
<evidence type="ECO:0008006" key="3">
    <source>
        <dbReference type="Google" id="ProtNLM"/>
    </source>
</evidence>
<gene>
    <name evidence="1" type="ORF">BdWA1_000538</name>
</gene>
<comment type="caution">
    <text evidence="1">The sequence shown here is derived from an EMBL/GenBank/DDBJ whole genome shotgun (WGS) entry which is preliminary data.</text>
</comment>
<reference evidence="1" key="1">
    <citation type="journal article" date="2023" name="Nat. Microbiol.">
        <title>Babesia duncani multi-omics identifies virulence factors and drug targets.</title>
        <authorList>
            <person name="Singh P."/>
            <person name="Lonardi S."/>
            <person name="Liang Q."/>
            <person name="Vydyam P."/>
            <person name="Khabirova E."/>
            <person name="Fang T."/>
            <person name="Gihaz S."/>
            <person name="Thekkiniath J."/>
            <person name="Munshi M."/>
            <person name="Abel S."/>
            <person name="Ciampossin L."/>
            <person name="Batugedara G."/>
            <person name="Gupta M."/>
            <person name="Lu X.M."/>
            <person name="Lenz T."/>
            <person name="Chakravarty S."/>
            <person name="Cornillot E."/>
            <person name="Hu Y."/>
            <person name="Ma W."/>
            <person name="Gonzalez L.M."/>
            <person name="Sanchez S."/>
            <person name="Estrada K."/>
            <person name="Sanchez-Flores A."/>
            <person name="Montero E."/>
            <person name="Harb O.S."/>
            <person name="Le Roch K.G."/>
            <person name="Mamoun C.B."/>
        </authorList>
    </citation>
    <scope>NUCLEOTIDE SEQUENCE</scope>
    <source>
        <strain evidence="1">WA1</strain>
    </source>
</reference>